<reference evidence="3 4" key="1">
    <citation type="submission" date="2021-03" db="EMBL/GenBank/DDBJ databases">
        <title>novel species in genus Cellulomonas.</title>
        <authorList>
            <person name="Zhang G."/>
        </authorList>
    </citation>
    <scope>NUCLEOTIDE SEQUENCE [LARGE SCALE GENOMIC DNA]</scope>
    <source>
        <strain evidence="4">zg-ZUI188</strain>
    </source>
</reference>
<feature type="domain" description="N-acetyltransferase" evidence="2">
    <location>
        <begin position="299"/>
        <end position="438"/>
    </location>
</feature>
<evidence type="ECO:0000259" key="2">
    <source>
        <dbReference type="PROSITE" id="PS51186"/>
    </source>
</evidence>
<dbReference type="PANTHER" id="PTHR13947:SF37">
    <property type="entry name" value="LD18367P"/>
    <property type="match status" value="1"/>
</dbReference>
<dbReference type="Proteomes" id="UP000678317">
    <property type="component" value="Unassembled WGS sequence"/>
</dbReference>
<evidence type="ECO:0000313" key="3">
    <source>
        <dbReference type="EMBL" id="MBO3084888.1"/>
    </source>
</evidence>
<name>A0ABS3SGL0_9CELL</name>
<dbReference type="PROSITE" id="PS51186">
    <property type="entry name" value="GNAT"/>
    <property type="match status" value="2"/>
</dbReference>
<dbReference type="Gene3D" id="3.40.630.30">
    <property type="match status" value="2"/>
</dbReference>
<dbReference type="InterPro" id="IPR050769">
    <property type="entry name" value="NAT_camello-type"/>
</dbReference>
<comment type="caution">
    <text evidence="3">The sequence shown here is derived from an EMBL/GenBank/DDBJ whole genome shotgun (WGS) entry which is preliminary data.</text>
</comment>
<evidence type="ECO:0000313" key="4">
    <source>
        <dbReference type="Proteomes" id="UP000678317"/>
    </source>
</evidence>
<keyword evidence="4" id="KW-1185">Reference proteome</keyword>
<sequence>MSGAVVRVASGTQVADAGALTARAYLADRLVDGSHPYVDELRDAQRRAREVTLLVALLPRAPSDDASGSSDAVGADGPVVVGTVTLAPYGTSYAQIAEPGELEIRMLAVTPEARRRGIAELLMTTALREAVAGGARRVVLSTTDAMHAAHSLYERLGFVAVPQRDWGHVEVHLRVHAWTPPDAPGALVESATWPPARVVDVDGWRVGLSGGLTRRANSALPLGVPQDLPVTLTRVEQLYAGEGQPSIVRVCRASPPGLDDVLAARDYAVMSRTDVLVRPLDGLGPGGGALRTAEGPVRVGVADRPDDEWLAAWSGSKARLHATGAAAQADDESLRLAREVLGGAPALYLTATDATGLVGVVRAAFAQDWVGLSCLVVAPRARRHGLGRALTLRALDEAVQRGADRAFLQVEAENTAAGALYASLGFQPAERYVYRERG</sequence>
<keyword evidence="1" id="KW-0808">Transferase</keyword>
<dbReference type="Pfam" id="PF24553">
    <property type="entry name" value="Rv0428c_C"/>
    <property type="match status" value="1"/>
</dbReference>
<dbReference type="PANTHER" id="PTHR13947">
    <property type="entry name" value="GNAT FAMILY N-ACETYLTRANSFERASE"/>
    <property type="match status" value="1"/>
</dbReference>
<feature type="domain" description="N-acetyltransferase" evidence="2">
    <location>
        <begin position="28"/>
        <end position="180"/>
    </location>
</feature>
<dbReference type="InterPro" id="IPR016181">
    <property type="entry name" value="Acyl_CoA_acyltransferase"/>
</dbReference>
<accession>A0ABS3SGL0</accession>
<dbReference type="Pfam" id="PF00583">
    <property type="entry name" value="Acetyltransf_1"/>
    <property type="match status" value="1"/>
</dbReference>
<organism evidence="3 4">
    <name type="scientific">Cellulomonas fengjieae</name>
    <dbReference type="NCBI Taxonomy" id="2819978"/>
    <lineage>
        <taxon>Bacteria</taxon>
        <taxon>Bacillati</taxon>
        <taxon>Actinomycetota</taxon>
        <taxon>Actinomycetes</taxon>
        <taxon>Micrococcales</taxon>
        <taxon>Cellulomonadaceae</taxon>
        <taxon>Cellulomonas</taxon>
    </lineage>
</organism>
<dbReference type="InterPro" id="IPR056935">
    <property type="entry name" value="Rv0428c-like_C"/>
</dbReference>
<dbReference type="SUPFAM" id="SSF55729">
    <property type="entry name" value="Acyl-CoA N-acyltransferases (Nat)"/>
    <property type="match status" value="2"/>
</dbReference>
<dbReference type="CDD" id="cd04301">
    <property type="entry name" value="NAT_SF"/>
    <property type="match status" value="2"/>
</dbReference>
<protein>
    <submittedName>
        <fullName evidence="3">GNAT family N-acetyltransferase</fullName>
    </submittedName>
</protein>
<evidence type="ECO:0000256" key="1">
    <source>
        <dbReference type="ARBA" id="ARBA00022679"/>
    </source>
</evidence>
<dbReference type="EMBL" id="JAGFBM010000003">
    <property type="protein sequence ID" value="MBO3084888.1"/>
    <property type="molecule type" value="Genomic_DNA"/>
</dbReference>
<dbReference type="RefSeq" id="WP_208289481.1">
    <property type="nucleotide sequence ID" value="NZ_CP074404.1"/>
</dbReference>
<gene>
    <name evidence="3" type="ORF">J4035_09570</name>
</gene>
<dbReference type="InterPro" id="IPR000182">
    <property type="entry name" value="GNAT_dom"/>
</dbReference>
<proteinExistence type="predicted"/>